<dbReference type="Gene3D" id="3.30.750.24">
    <property type="entry name" value="STAS domain"/>
    <property type="match status" value="1"/>
</dbReference>
<feature type="region of interest" description="Disordered" evidence="1">
    <location>
        <begin position="1"/>
        <end position="31"/>
    </location>
</feature>
<organism evidence="3 4">
    <name type="scientific">Nocardia bhagyanarayanae</name>
    <dbReference type="NCBI Taxonomy" id="1215925"/>
    <lineage>
        <taxon>Bacteria</taxon>
        <taxon>Bacillati</taxon>
        <taxon>Actinomycetota</taxon>
        <taxon>Actinomycetes</taxon>
        <taxon>Mycobacteriales</taxon>
        <taxon>Nocardiaceae</taxon>
        <taxon>Nocardia</taxon>
    </lineage>
</organism>
<dbReference type="Proteomes" id="UP000316331">
    <property type="component" value="Unassembled WGS sequence"/>
</dbReference>
<proteinExistence type="predicted"/>
<evidence type="ECO:0000313" key="4">
    <source>
        <dbReference type="Proteomes" id="UP000316331"/>
    </source>
</evidence>
<reference evidence="3 4" key="1">
    <citation type="submission" date="2019-06" db="EMBL/GenBank/DDBJ databases">
        <title>Sequencing the genomes of 1000 actinobacteria strains.</title>
        <authorList>
            <person name="Klenk H.-P."/>
        </authorList>
    </citation>
    <scope>NUCLEOTIDE SEQUENCE [LARGE SCALE GENOMIC DNA]</scope>
    <source>
        <strain evidence="3 4">DSM 103495</strain>
    </source>
</reference>
<dbReference type="CDD" id="cd07043">
    <property type="entry name" value="STAS_anti-anti-sigma_factors"/>
    <property type="match status" value="1"/>
</dbReference>
<name>A0A543FDI7_9NOCA</name>
<evidence type="ECO:0000259" key="2">
    <source>
        <dbReference type="PROSITE" id="PS50801"/>
    </source>
</evidence>
<dbReference type="AlphaFoldDB" id="A0A543FDI7"/>
<accession>A0A543FDI7</accession>
<dbReference type="RefSeq" id="WP_221639289.1">
    <property type="nucleotide sequence ID" value="NZ_VFPG01000001.1"/>
</dbReference>
<comment type="caution">
    <text evidence="3">The sequence shown here is derived from an EMBL/GenBank/DDBJ whole genome shotgun (WGS) entry which is preliminary data.</text>
</comment>
<dbReference type="PROSITE" id="PS50801">
    <property type="entry name" value="STAS"/>
    <property type="match status" value="1"/>
</dbReference>
<sequence>MDAPLAVGESNGAPAGTTELDVSPLPDRPGVRASGEITAVTLSSWEDALAELARRHTDVSYVELSDVAYIDVSGATALAVTAMRLPAGRVVVESPPPSLPRVLEMFWPNLNRIEVTPR</sequence>
<feature type="domain" description="STAS" evidence="2">
    <location>
        <begin position="31"/>
        <end position="104"/>
    </location>
</feature>
<evidence type="ECO:0000313" key="3">
    <source>
        <dbReference type="EMBL" id="TQM31928.1"/>
    </source>
</evidence>
<dbReference type="InterPro" id="IPR002645">
    <property type="entry name" value="STAS_dom"/>
</dbReference>
<protein>
    <submittedName>
        <fullName evidence="3">Anti-anti-sigma factor</fullName>
    </submittedName>
</protein>
<dbReference type="EMBL" id="VFPG01000001">
    <property type="protein sequence ID" value="TQM31928.1"/>
    <property type="molecule type" value="Genomic_DNA"/>
</dbReference>
<dbReference type="SUPFAM" id="SSF52091">
    <property type="entry name" value="SpoIIaa-like"/>
    <property type="match status" value="1"/>
</dbReference>
<dbReference type="InterPro" id="IPR036513">
    <property type="entry name" value="STAS_dom_sf"/>
</dbReference>
<gene>
    <name evidence="3" type="ORF">FB390_3598</name>
</gene>
<evidence type="ECO:0000256" key="1">
    <source>
        <dbReference type="SAM" id="MobiDB-lite"/>
    </source>
</evidence>
<dbReference type="Pfam" id="PF01740">
    <property type="entry name" value="STAS"/>
    <property type="match status" value="1"/>
</dbReference>
<keyword evidence="4" id="KW-1185">Reference proteome</keyword>